<dbReference type="EMBL" id="CAJVCH010303905">
    <property type="protein sequence ID" value="CAG7785784.1"/>
    <property type="molecule type" value="Genomic_DNA"/>
</dbReference>
<sequence length="21" mass="2566">ILQGQHRKTSRLWLNDPLFSR</sequence>
<dbReference type="AlphaFoldDB" id="A0A8J2KIR6"/>
<evidence type="ECO:0000313" key="1">
    <source>
        <dbReference type="EMBL" id="CAG7785784.1"/>
    </source>
</evidence>
<proteinExistence type="predicted"/>
<dbReference type="Proteomes" id="UP000708208">
    <property type="component" value="Unassembled WGS sequence"/>
</dbReference>
<gene>
    <name evidence="1" type="ORF">AFUS01_LOCUS24389</name>
</gene>
<feature type="non-terminal residue" evidence="1">
    <location>
        <position position="1"/>
    </location>
</feature>
<name>A0A8J2KIR6_9HEXA</name>
<evidence type="ECO:0000313" key="2">
    <source>
        <dbReference type="Proteomes" id="UP000708208"/>
    </source>
</evidence>
<accession>A0A8J2KIR6</accession>
<organism evidence="1 2">
    <name type="scientific">Allacma fusca</name>
    <dbReference type="NCBI Taxonomy" id="39272"/>
    <lineage>
        <taxon>Eukaryota</taxon>
        <taxon>Metazoa</taxon>
        <taxon>Ecdysozoa</taxon>
        <taxon>Arthropoda</taxon>
        <taxon>Hexapoda</taxon>
        <taxon>Collembola</taxon>
        <taxon>Symphypleona</taxon>
        <taxon>Sminthuridae</taxon>
        <taxon>Allacma</taxon>
    </lineage>
</organism>
<reference evidence="1" key="1">
    <citation type="submission" date="2021-06" db="EMBL/GenBank/DDBJ databases">
        <authorList>
            <person name="Hodson N. C."/>
            <person name="Mongue J. A."/>
            <person name="Jaron S. K."/>
        </authorList>
    </citation>
    <scope>NUCLEOTIDE SEQUENCE</scope>
</reference>
<comment type="caution">
    <text evidence="1">The sequence shown here is derived from an EMBL/GenBank/DDBJ whole genome shotgun (WGS) entry which is preliminary data.</text>
</comment>
<keyword evidence="2" id="KW-1185">Reference proteome</keyword>
<protein>
    <submittedName>
        <fullName evidence="1">Uncharacterized protein</fullName>
    </submittedName>
</protein>